<dbReference type="EMBL" id="FSQW01000002">
    <property type="protein sequence ID" value="SIN94122.1"/>
    <property type="molecule type" value="Genomic_DNA"/>
</dbReference>
<gene>
    <name evidence="1" type="ORF">SAMN02745824_2376</name>
</gene>
<dbReference type="OrthoDB" id="9926323at2"/>
<reference evidence="2" key="1">
    <citation type="submission" date="2016-11" db="EMBL/GenBank/DDBJ databases">
        <authorList>
            <person name="Varghese N."/>
            <person name="Submissions S."/>
        </authorList>
    </citation>
    <scope>NUCLEOTIDE SEQUENCE [LARGE SCALE GENOMIC DNA]</scope>
    <source>
        <strain evidence="2">DSM 22363</strain>
    </source>
</reference>
<dbReference type="AlphaFoldDB" id="A0A1N6FFS7"/>
<dbReference type="RefSeq" id="WP_143182847.1">
    <property type="nucleotide sequence ID" value="NZ_FSQW01000002.1"/>
</dbReference>
<evidence type="ECO:0000313" key="2">
    <source>
        <dbReference type="Proteomes" id="UP000185192"/>
    </source>
</evidence>
<dbReference type="STRING" id="1123272.SAMN02745824_2376"/>
<sequence length="94" mass="10568">MSLKVKVEPEYGFGWSDGHSTIETPSEFMCRLKCSDKKAFGTIISEKSQWFGKDVEVSPRHYPWDGQVNIYIRDADGSAEISGYAKIDKSSVTL</sequence>
<proteinExistence type="predicted"/>
<evidence type="ECO:0000313" key="1">
    <source>
        <dbReference type="EMBL" id="SIN94122.1"/>
    </source>
</evidence>
<protein>
    <submittedName>
        <fullName evidence="1">Uncharacterized protein</fullName>
    </submittedName>
</protein>
<accession>A0A1N6FFS7</accession>
<organism evidence="1 2">
    <name type="scientific">Parasphingorhabdus marina DSM 22363</name>
    <dbReference type="NCBI Taxonomy" id="1123272"/>
    <lineage>
        <taxon>Bacteria</taxon>
        <taxon>Pseudomonadati</taxon>
        <taxon>Pseudomonadota</taxon>
        <taxon>Alphaproteobacteria</taxon>
        <taxon>Sphingomonadales</taxon>
        <taxon>Sphingomonadaceae</taxon>
        <taxon>Parasphingorhabdus</taxon>
    </lineage>
</organism>
<keyword evidence="2" id="KW-1185">Reference proteome</keyword>
<dbReference type="Proteomes" id="UP000185192">
    <property type="component" value="Unassembled WGS sequence"/>
</dbReference>
<name>A0A1N6FFS7_9SPHN</name>